<evidence type="ECO:0000256" key="8">
    <source>
        <dbReference type="ARBA" id="ARBA00023136"/>
    </source>
</evidence>
<proteinExistence type="inferred from homology"/>
<dbReference type="PANTHER" id="PTHR45624">
    <property type="entry name" value="MITOCHONDRIAL BASIC AMINO ACIDS TRANSPORTER-RELATED"/>
    <property type="match status" value="1"/>
</dbReference>
<comment type="subcellular location">
    <subcellularLocation>
        <location evidence="1">Mitochondrion membrane</location>
        <topology evidence="1">Multi-pass membrane protein</topology>
    </subcellularLocation>
</comment>
<evidence type="ECO:0000256" key="5">
    <source>
        <dbReference type="ARBA" id="ARBA00022737"/>
    </source>
</evidence>
<feature type="transmembrane region" description="Helical" evidence="11">
    <location>
        <begin position="249"/>
        <end position="269"/>
    </location>
</feature>
<feature type="signal peptide" evidence="12">
    <location>
        <begin position="1"/>
        <end position="22"/>
    </location>
</feature>
<dbReference type="Gene3D" id="1.50.40.10">
    <property type="entry name" value="Mitochondrial carrier domain"/>
    <property type="match status" value="1"/>
</dbReference>
<evidence type="ECO:0000256" key="1">
    <source>
        <dbReference type="ARBA" id="ARBA00004225"/>
    </source>
</evidence>
<dbReference type="Pfam" id="PF00153">
    <property type="entry name" value="Mito_carr"/>
    <property type="match status" value="3"/>
</dbReference>
<dbReference type="PROSITE" id="PS50920">
    <property type="entry name" value="SOLCAR"/>
    <property type="match status" value="3"/>
</dbReference>
<keyword evidence="3 10" id="KW-0813">Transport</keyword>
<protein>
    <submittedName>
        <fullName evidence="13">Mitochondrial carrier</fullName>
    </submittedName>
</protein>
<dbReference type="GO" id="GO:0031966">
    <property type="term" value="C:mitochondrial membrane"/>
    <property type="evidence" value="ECO:0007669"/>
    <property type="project" value="UniProtKB-SubCell"/>
</dbReference>
<dbReference type="SUPFAM" id="SSF103506">
    <property type="entry name" value="Mitochondrial carrier"/>
    <property type="match status" value="1"/>
</dbReference>
<keyword evidence="12" id="KW-0732">Signal</keyword>
<comment type="similarity">
    <text evidence="2 10">Belongs to the mitochondrial carrier (TC 2.A.29) family.</text>
</comment>
<feature type="repeat" description="Solcar" evidence="9">
    <location>
        <begin position="243"/>
        <end position="331"/>
    </location>
</feature>
<dbReference type="OrthoDB" id="14252at2759"/>
<sequence length="336" mass="36209">MPSFLSTNVLLLCLLLATLSMSRPSPSSSPPDDPGVQLDIAKGVLGAAIQQRTNREAWRLLMNEYLAGTVGGMAGLIVGYPFDTVKVRLQNRETAGKYPHGMVRTFSTIIAEERLVGLFKGITSPIATLAPLNGLVFGGYGYFLRLQAPSPNHAPSLAQVTIAGALTGVIAATITTPTELVKIRQQTLTSSTALPSTRAVVAGIWRAHGVTGLYRGFTATMLRDAGYGPYFFAYELTTRLSPPSPLTPLFAGAIAGIIGWLATFPFDVIKTRVQSVDRDVAGPYRSTWSTARASLREEGWGVFWRGLWPTLIRAVPVNMATFGAFELALHFLRQPA</sequence>
<evidence type="ECO:0000256" key="3">
    <source>
        <dbReference type="ARBA" id="ARBA00022448"/>
    </source>
</evidence>
<dbReference type="Proteomes" id="UP000076738">
    <property type="component" value="Unassembled WGS sequence"/>
</dbReference>
<dbReference type="PANTHER" id="PTHR45624:SF10">
    <property type="entry name" value="SLC (SOLUTE CARRIER) HOMOLOG"/>
    <property type="match status" value="1"/>
</dbReference>
<keyword evidence="7" id="KW-0496">Mitochondrion</keyword>
<evidence type="ECO:0000256" key="9">
    <source>
        <dbReference type="PROSITE-ProRule" id="PRU00282"/>
    </source>
</evidence>
<keyword evidence="4 9" id="KW-0812">Transmembrane</keyword>
<evidence type="ECO:0000256" key="12">
    <source>
        <dbReference type="SAM" id="SignalP"/>
    </source>
</evidence>
<evidence type="ECO:0000313" key="14">
    <source>
        <dbReference type="Proteomes" id="UP000076738"/>
    </source>
</evidence>
<keyword evidence="14" id="KW-1185">Reference proteome</keyword>
<keyword evidence="5" id="KW-0677">Repeat</keyword>
<reference evidence="13 14" key="1">
    <citation type="journal article" date="2016" name="Mol. Biol. Evol.">
        <title>Comparative Genomics of Early-Diverging Mushroom-Forming Fungi Provides Insights into the Origins of Lignocellulose Decay Capabilities.</title>
        <authorList>
            <person name="Nagy L.G."/>
            <person name="Riley R."/>
            <person name="Tritt A."/>
            <person name="Adam C."/>
            <person name="Daum C."/>
            <person name="Floudas D."/>
            <person name="Sun H."/>
            <person name="Yadav J.S."/>
            <person name="Pangilinan J."/>
            <person name="Larsson K.H."/>
            <person name="Matsuura K."/>
            <person name="Barry K."/>
            <person name="Labutti K."/>
            <person name="Kuo R."/>
            <person name="Ohm R.A."/>
            <person name="Bhattacharya S.S."/>
            <person name="Shirouzu T."/>
            <person name="Yoshinaga Y."/>
            <person name="Martin F.M."/>
            <person name="Grigoriev I.V."/>
            <person name="Hibbett D.S."/>
        </authorList>
    </citation>
    <scope>NUCLEOTIDE SEQUENCE [LARGE SCALE GENOMIC DNA]</scope>
    <source>
        <strain evidence="13 14">TUFC12733</strain>
    </source>
</reference>
<evidence type="ECO:0000256" key="6">
    <source>
        <dbReference type="ARBA" id="ARBA00022989"/>
    </source>
</evidence>
<organism evidence="13 14">
    <name type="scientific">Calocera viscosa (strain TUFC12733)</name>
    <dbReference type="NCBI Taxonomy" id="1330018"/>
    <lineage>
        <taxon>Eukaryota</taxon>
        <taxon>Fungi</taxon>
        <taxon>Dikarya</taxon>
        <taxon>Basidiomycota</taxon>
        <taxon>Agaricomycotina</taxon>
        <taxon>Dacrymycetes</taxon>
        <taxon>Dacrymycetales</taxon>
        <taxon>Dacrymycetaceae</taxon>
        <taxon>Calocera</taxon>
    </lineage>
</organism>
<evidence type="ECO:0000256" key="7">
    <source>
        <dbReference type="ARBA" id="ARBA00023128"/>
    </source>
</evidence>
<evidence type="ECO:0000256" key="2">
    <source>
        <dbReference type="ARBA" id="ARBA00006375"/>
    </source>
</evidence>
<dbReference type="PRINTS" id="PR00926">
    <property type="entry name" value="MITOCARRIER"/>
</dbReference>
<dbReference type="InterPro" id="IPR050567">
    <property type="entry name" value="Mitochondrial_Carrier"/>
</dbReference>
<feature type="repeat" description="Solcar" evidence="9">
    <location>
        <begin position="59"/>
        <end position="146"/>
    </location>
</feature>
<dbReference type="InterPro" id="IPR002067">
    <property type="entry name" value="MCP"/>
</dbReference>
<keyword evidence="6 11" id="KW-1133">Transmembrane helix</keyword>
<evidence type="ECO:0000313" key="13">
    <source>
        <dbReference type="EMBL" id="KZO92860.1"/>
    </source>
</evidence>
<dbReference type="InterPro" id="IPR023395">
    <property type="entry name" value="MCP_dom_sf"/>
</dbReference>
<dbReference type="InterPro" id="IPR018108">
    <property type="entry name" value="MCP_transmembrane"/>
</dbReference>
<evidence type="ECO:0000256" key="10">
    <source>
        <dbReference type="RuleBase" id="RU000488"/>
    </source>
</evidence>
<feature type="repeat" description="Solcar" evidence="9">
    <location>
        <begin position="155"/>
        <end position="241"/>
    </location>
</feature>
<dbReference type="EMBL" id="KV417306">
    <property type="protein sequence ID" value="KZO92860.1"/>
    <property type="molecule type" value="Genomic_DNA"/>
</dbReference>
<evidence type="ECO:0000256" key="11">
    <source>
        <dbReference type="SAM" id="Phobius"/>
    </source>
</evidence>
<keyword evidence="8 9" id="KW-0472">Membrane</keyword>
<feature type="chain" id="PRO_5007888385" evidence="12">
    <location>
        <begin position="23"/>
        <end position="336"/>
    </location>
</feature>
<dbReference type="GO" id="GO:0022857">
    <property type="term" value="F:transmembrane transporter activity"/>
    <property type="evidence" value="ECO:0007669"/>
    <property type="project" value="TreeGrafter"/>
</dbReference>
<evidence type="ECO:0000256" key="4">
    <source>
        <dbReference type="ARBA" id="ARBA00022692"/>
    </source>
</evidence>
<dbReference type="AlphaFoldDB" id="A0A167IQP3"/>
<gene>
    <name evidence="13" type="ORF">CALVIDRAFT_540534</name>
</gene>
<accession>A0A167IQP3</accession>
<name>A0A167IQP3_CALVF</name>